<evidence type="ECO:0000256" key="4">
    <source>
        <dbReference type="ARBA" id="ARBA00022989"/>
    </source>
</evidence>
<proteinExistence type="inferred from homology"/>
<evidence type="ECO:0000256" key="8">
    <source>
        <dbReference type="ARBA" id="ARBA00024176"/>
    </source>
</evidence>
<dbReference type="AlphaFoldDB" id="E2BBX0"/>
<evidence type="ECO:0000256" key="9">
    <source>
        <dbReference type="ARBA" id="ARBA00024189"/>
    </source>
</evidence>
<dbReference type="InParanoid" id="E2BBX0"/>
<comment type="similarity">
    <text evidence="1">Belongs to the GLMP family.</text>
</comment>
<name>E2BBX0_HARSA</name>
<keyword evidence="5 11" id="KW-0472">Membrane</keyword>
<dbReference type="OMA" id="TLHYLWD"/>
<dbReference type="InterPro" id="IPR029382">
    <property type="entry name" value="NCU-G1"/>
</dbReference>
<protein>
    <submittedName>
        <fullName evidence="12">Uncharacterized protein C1orf85-like protein</fullName>
    </submittedName>
</protein>
<evidence type="ECO:0000256" key="6">
    <source>
        <dbReference type="ARBA" id="ARBA00023180"/>
    </source>
</evidence>
<feature type="transmembrane region" description="Helical" evidence="11">
    <location>
        <begin position="357"/>
        <end position="382"/>
    </location>
</feature>
<dbReference type="Pfam" id="PF15065">
    <property type="entry name" value="NCU-G1"/>
    <property type="match status" value="1"/>
</dbReference>
<keyword evidence="2 11" id="KW-0812">Transmembrane</keyword>
<comment type="subunit">
    <text evidence="10">Interacts (via lumenal domain) with lysosomal protein MFSD1; the interaction starts while both proteins are still in the endoplasmic reticulum and is required for stabilization of MFSD1 in lysosomes but has no direct effect on its targeting to lysosomes or transporter activity.</text>
</comment>
<evidence type="ECO:0000313" key="12">
    <source>
        <dbReference type="EMBL" id="EFN86794.1"/>
    </source>
</evidence>
<accession>E2BBX0</accession>
<dbReference type="OrthoDB" id="6264340at2759"/>
<sequence>MTRFSLTHSDLRSWVNPGCDEYCQRQNVTTLYLRADGANDTLHYLWDFAIGRPSVLLALTSSSAWLNITWPDYLDKQENSIHFSEPPVYVFGVIVNKIIEFNDVNDTALIDTADVASTNVLRPEYFYWRLVSMSKTDEFVYLDMEGNSYNDTAKNISRYGSIKLSLRGFCTVDHSDIVPHMLHTENSTQVDIILDDIQTNASFSRSRFAIELLVVGGGDPEIPMFVDPKKSLDDEHTPGIFEVVEVRTPPYKDLDIALNAGAYLQWRPVSYNTGSREVTSSTETMQYPPKKVSNRTNAIDNSMLYCYYGKDTDALLLQKVTVSFGSKGDGFYRKTSYSTWTFIIGYGTPPEERFSNLVIMIISIGLGLPLLIMVIVGLYLCIRRMPKRQGDVYLSQ</sequence>
<dbReference type="Proteomes" id="UP000008237">
    <property type="component" value="Unassembled WGS sequence"/>
</dbReference>
<keyword evidence="3" id="KW-0732">Signal</keyword>
<evidence type="ECO:0000256" key="2">
    <source>
        <dbReference type="ARBA" id="ARBA00022692"/>
    </source>
</evidence>
<dbReference type="GO" id="GO:0005765">
    <property type="term" value="C:lysosomal membrane"/>
    <property type="evidence" value="ECO:0007669"/>
    <property type="project" value="UniProtKB-SubCell"/>
</dbReference>
<comment type="subcellular location">
    <subcellularLocation>
        <location evidence="9">Lysosome membrane</location>
        <topology evidence="9">Single-pass type I membrane protein</topology>
        <orientation evidence="9">Lumenal side</orientation>
    </subcellularLocation>
</comment>
<evidence type="ECO:0000256" key="11">
    <source>
        <dbReference type="SAM" id="Phobius"/>
    </source>
</evidence>
<evidence type="ECO:0000256" key="7">
    <source>
        <dbReference type="ARBA" id="ARBA00023228"/>
    </source>
</evidence>
<keyword evidence="6" id="KW-0325">Glycoprotein</keyword>
<dbReference type="PANTHER" id="PTHR31981:SF1">
    <property type="entry name" value="GLYCOSYLATED LYSOSOMAL MEMBRANE PROTEIN"/>
    <property type="match status" value="1"/>
</dbReference>
<evidence type="ECO:0000256" key="3">
    <source>
        <dbReference type="ARBA" id="ARBA00022729"/>
    </source>
</evidence>
<keyword evidence="7" id="KW-0458">Lysosome</keyword>
<comment type="function">
    <text evidence="8">Required to protect lysosomal transporter MFSD1 from lysosomal proteolysis and for MFSD1 lysosomal localization.</text>
</comment>
<gene>
    <name evidence="12" type="ORF">EAI_01157</name>
</gene>
<reference evidence="12 13" key="1">
    <citation type="journal article" date="2010" name="Science">
        <title>Genomic comparison of the ants Camponotus floridanus and Harpegnathos saltator.</title>
        <authorList>
            <person name="Bonasio R."/>
            <person name="Zhang G."/>
            <person name="Ye C."/>
            <person name="Mutti N.S."/>
            <person name="Fang X."/>
            <person name="Qin N."/>
            <person name="Donahue G."/>
            <person name="Yang P."/>
            <person name="Li Q."/>
            <person name="Li C."/>
            <person name="Zhang P."/>
            <person name="Huang Z."/>
            <person name="Berger S.L."/>
            <person name="Reinberg D."/>
            <person name="Wang J."/>
            <person name="Liebig J."/>
        </authorList>
    </citation>
    <scope>NUCLEOTIDE SEQUENCE [LARGE SCALE GENOMIC DNA]</scope>
    <source>
        <strain evidence="12 13">R22 G/1</strain>
    </source>
</reference>
<dbReference type="EMBL" id="GL447175">
    <property type="protein sequence ID" value="EFN86794.1"/>
    <property type="molecule type" value="Genomic_DNA"/>
</dbReference>
<dbReference type="PANTHER" id="PTHR31981">
    <property type="entry name" value="GLYCOSYLATED LYSOSOMAL MEMBRANE PROTEIN"/>
    <property type="match status" value="1"/>
</dbReference>
<keyword evidence="4 11" id="KW-1133">Transmembrane helix</keyword>
<keyword evidence="13" id="KW-1185">Reference proteome</keyword>
<evidence type="ECO:0000256" key="5">
    <source>
        <dbReference type="ARBA" id="ARBA00023136"/>
    </source>
</evidence>
<evidence type="ECO:0000256" key="1">
    <source>
        <dbReference type="ARBA" id="ARBA00010599"/>
    </source>
</evidence>
<organism evidence="13">
    <name type="scientific">Harpegnathos saltator</name>
    <name type="common">Jerdon's jumping ant</name>
    <dbReference type="NCBI Taxonomy" id="610380"/>
    <lineage>
        <taxon>Eukaryota</taxon>
        <taxon>Metazoa</taxon>
        <taxon>Ecdysozoa</taxon>
        <taxon>Arthropoda</taxon>
        <taxon>Hexapoda</taxon>
        <taxon>Insecta</taxon>
        <taxon>Pterygota</taxon>
        <taxon>Neoptera</taxon>
        <taxon>Endopterygota</taxon>
        <taxon>Hymenoptera</taxon>
        <taxon>Apocrita</taxon>
        <taxon>Aculeata</taxon>
        <taxon>Formicoidea</taxon>
        <taxon>Formicidae</taxon>
        <taxon>Ponerinae</taxon>
        <taxon>Ponerini</taxon>
        <taxon>Harpegnathos</taxon>
    </lineage>
</organism>
<evidence type="ECO:0000256" key="10">
    <source>
        <dbReference type="ARBA" id="ARBA00044960"/>
    </source>
</evidence>
<evidence type="ECO:0000313" key="13">
    <source>
        <dbReference type="Proteomes" id="UP000008237"/>
    </source>
</evidence>